<evidence type="ECO:0008006" key="3">
    <source>
        <dbReference type="Google" id="ProtNLM"/>
    </source>
</evidence>
<protein>
    <recommendedName>
        <fullName evidence="3">Transposase</fullName>
    </recommendedName>
</protein>
<reference evidence="2" key="1">
    <citation type="journal article" date="2012" name="J. Bacteriol.">
        <title>Revised Genome Sequence of Burkholderia thailandensis MSMB43 with Improved Annotation.</title>
        <authorList>
            <person name="Zhuo Y."/>
            <person name="Liu L."/>
            <person name="Wang Q."/>
            <person name="Liu X."/>
            <person name="Ren B."/>
            <person name="Liu M."/>
            <person name="Ni P."/>
            <person name="Cheng Y.Q."/>
            <person name="Zhang L."/>
        </authorList>
    </citation>
    <scope>NUCLEOTIDE SEQUENCE [LARGE SCALE GENOMIC DNA]</scope>
    <source>
        <strain evidence="2">MSMB43</strain>
    </source>
</reference>
<evidence type="ECO:0000313" key="2">
    <source>
        <dbReference type="Proteomes" id="UP000004682"/>
    </source>
</evidence>
<name>A0ABN0GAL2_9BURK</name>
<evidence type="ECO:0000313" key="1">
    <source>
        <dbReference type="EMBL" id="EIP89191.1"/>
    </source>
</evidence>
<dbReference type="EMBL" id="JH692061">
    <property type="protein sequence ID" value="EIP89191.1"/>
    <property type="molecule type" value="Genomic_DNA"/>
</dbReference>
<sequence>MKYRMRQRTPQFYQAGLESARRGLKKTSKINRLWKRNAFSFSINMTLL</sequence>
<accession>A0ABN0GAL2</accession>
<keyword evidence="2" id="KW-1185">Reference proteome</keyword>
<gene>
    <name evidence="1" type="ORF">A33K_12770</name>
</gene>
<organism evidence="1 2">
    <name type="scientific">Burkholderia humptydooensis MSMB43</name>
    <dbReference type="NCBI Taxonomy" id="441157"/>
    <lineage>
        <taxon>Bacteria</taxon>
        <taxon>Pseudomonadati</taxon>
        <taxon>Pseudomonadota</taxon>
        <taxon>Betaproteobacteria</taxon>
        <taxon>Burkholderiales</taxon>
        <taxon>Burkholderiaceae</taxon>
        <taxon>Burkholderia</taxon>
        <taxon>pseudomallei group</taxon>
    </lineage>
</organism>
<dbReference type="Proteomes" id="UP000004682">
    <property type="component" value="Unassembled WGS sequence"/>
</dbReference>
<proteinExistence type="predicted"/>